<evidence type="ECO:0000313" key="3">
    <source>
        <dbReference type="Proteomes" id="UP000021315"/>
    </source>
</evidence>
<dbReference type="AlphaFoldDB" id="A0A080M847"/>
<evidence type="ECO:0000313" key="1">
    <source>
        <dbReference type="EMBL" id="KFB76640.1"/>
    </source>
</evidence>
<dbReference type="EMBL" id="CP058708">
    <property type="protein sequence ID" value="QLH51231.1"/>
    <property type="molecule type" value="Genomic_DNA"/>
</dbReference>
<protein>
    <submittedName>
        <fullName evidence="1">Uncharacterized protein</fullName>
    </submittedName>
</protein>
<sequence>MSTTLERRTAKLEQAAYLGEDRLEVIVVRGMPIVGCEVIRASFGDQVVDRRADEAEDDFIERATAEALAATRQRPCLVFLLSEEVPQ</sequence>
<dbReference type="Proteomes" id="UP000509684">
    <property type="component" value="Chromosome"/>
</dbReference>
<accession>A0A080M847</accession>
<reference evidence="2 4" key="2">
    <citation type="journal article" date="2019" name="Microbiome">
        <title>Annotated bacterial chromosomes from frame-shift-corrected long-read metagenomic data.</title>
        <authorList>
            <person name="Arumugam K."/>
            <person name="Bagci C."/>
            <person name="Bessarab I."/>
            <person name="Beier S."/>
            <person name="Buchfink B."/>
            <person name="Gorska A."/>
            <person name="Qiu G."/>
            <person name="Huson D.H."/>
            <person name="Williams R.B.H."/>
        </authorList>
    </citation>
    <scope>NUCLEOTIDE SEQUENCE [LARGE SCALE GENOMIC DNA]</scope>
    <source>
        <strain evidence="2">SSA1</strain>
    </source>
</reference>
<name>A0A080M847_9PROT</name>
<dbReference type="STRING" id="1453999.AW06_002280"/>
<proteinExistence type="predicted"/>
<organism evidence="1 3">
    <name type="scientific">Candidatus Accumulibacter cognatus</name>
    <dbReference type="NCBI Taxonomy" id="2954383"/>
    <lineage>
        <taxon>Bacteria</taxon>
        <taxon>Pseudomonadati</taxon>
        <taxon>Pseudomonadota</taxon>
        <taxon>Betaproteobacteria</taxon>
        <taxon>Candidatus Accumulibacter</taxon>
    </lineage>
</organism>
<dbReference type="Proteomes" id="UP000021315">
    <property type="component" value="Unassembled WGS sequence"/>
</dbReference>
<evidence type="ECO:0000313" key="2">
    <source>
        <dbReference type="EMBL" id="QLH51231.1"/>
    </source>
</evidence>
<dbReference type="EMBL" id="JDST02000049">
    <property type="protein sequence ID" value="KFB76640.1"/>
    <property type="molecule type" value="Genomic_DNA"/>
</dbReference>
<reference evidence="2" key="3">
    <citation type="submission" date="2020-06" db="EMBL/GenBank/DDBJ databases">
        <authorList>
            <person name="Arumugam K."/>
            <person name="Besarab I."/>
            <person name="Haryono M."/>
            <person name="Bagci C."/>
            <person name="Beier S."/>
            <person name="Buchfink B."/>
            <person name="Gorska A."/>
            <person name="Qiu G."/>
            <person name="Huson D.H."/>
            <person name="Williams R.B."/>
        </authorList>
    </citation>
    <scope>NUCLEOTIDE SEQUENCE</scope>
    <source>
        <strain evidence="2">SSA1</strain>
    </source>
</reference>
<reference evidence="1 3" key="1">
    <citation type="submission" date="2014-02" db="EMBL/GenBank/DDBJ databases">
        <title>Expanding our view of genomic diversity in Candidatus Accumulibacter clades.</title>
        <authorList>
            <person name="Skennerton C.T."/>
            <person name="Barr J.J."/>
            <person name="Slater F.R."/>
            <person name="Bond P.L."/>
            <person name="Tyson G.W."/>
        </authorList>
    </citation>
    <scope>NUCLEOTIDE SEQUENCE [LARGE SCALE GENOMIC DNA]</scope>
    <source>
        <strain evidence="3">SK-02</strain>
    </source>
</reference>
<accession>A0A7D5NDU9</accession>
<dbReference type="KEGG" id="acog:HWD57_16565"/>
<keyword evidence="3" id="KW-1185">Reference proteome</keyword>
<evidence type="ECO:0000313" key="4">
    <source>
        <dbReference type="Proteomes" id="UP000509684"/>
    </source>
</evidence>
<dbReference type="RefSeq" id="WP_034949244.1">
    <property type="nucleotide sequence ID" value="NZ_JDST02000049.1"/>
</dbReference>
<gene>
    <name evidence="1" type="ORF">AW06_002280</name>
    <name evidence="2" type="ORF">HWD57_16565</name>
</gene>